<dbReference type="EMBL" id="JAPVEB010000001">
    <property type="protein sequence ID" value="KAJ5282046.1"/>
    <property type="molecule type" value="Genomic_DNA"/>
</dbReference>
<protein>
    <submittedName>
        <fullName evidence="1">Uncharacterized protein</fullName>
    </submittedName>
</protein>
<evidence type="ECO:0000313" key="1">
    <source>
        <dbReference type="EMBL" id="KAJ5282046.1"/>
    </source>
</evidence>
<gene>
    <name evidence="1" type="ORF">N7505_000026</name>
</gene>
<dbReference type="Proteomes" id="UP001220256">
    <property type="component" value="Unassembled WGS sequence"/>
</dbReference>
<comment type="caution">
    <text evidence="1">The sequence shown here is derived from an EMBL/GenBank/DDBJ whole genome shotgun (WGS) entry which is preliminary data.</text>
</comment>
<reference evidence="1 2" key="1">
    <citation type="journal article" date="2023" name="IMA Fungus">
        <title>Comparative genomic study of the Penicillium genus elucidates a diverse pangenome and 15 lateral gene transfer events.</title>
        <authorList>
            <person name="Petersen C."/>
            <person name="Sorensen T."/>
            <person name="Nielsen M.R."/>
            <person name="Sondergaard T.E."/>
            <person name="Sorensen J.L."/>
            <person name="Fitzpatrick D.A."/>
            <person name="Frisvad J.C."/>
            <person name="Nielsen K.L."/>
        </authorList>
    </citation>
    <scope>NUCLEOTIDE SEQUENCE [LARGE SCALE GENOMIC DNA]</scope>
    <source>
        <strain evidence="1 2">IBT 3361</strain>
    </source>
</reference>
<accession>A0ABQ8WVG2</accession>
<keyword evidence="2" id="KW-1185">Reference proteome</keyword>
<proteinExistence type="predicted"/>
<name>A0ABQ8WVG2_PENCH</name>
<organism evidence="1 2">
    <name type="scientific">Penicillium chrysogenum</name>
    <name type="common">Penicillium notatum</name>
    <dbReference type="NCBI Taxonomy" id="5076"/>
    <lineage>
        <taxon>Eukaryota</taxon>
        <taxon>Fungi</taxon>
        <taxon>Dikarya</taxon>
        <taxon>Ascomycota</taxon>
        <taxon>Pezizomycotina</taxon>
        <taxon>Eurotiomycetes</taxon>
        <taxon>Eurotiomycetidae</taxon>
        <taxon>Eurotiales</taxon>
        <taxon>Aspergillaceae</taxon>
        <taxon>Penicillium</taxon>
        <taxon>Penicillium chrysogenum species complex</taxon>
    </lineage>
</organism>
<sequence length="428" mass="46919">MNRLPQGKKNGGYSQGSSSRWLIEMTGLPIVLKPKPATVRLEVRDRGGLPIVLKPEGPPRSGWKCLIEVLPIVLKPKPATVRLEVGDRAADCPEAEARHGQTGRGLSRWLIGGGDRPADCPEAEARHGQTGRGLSRWVIDQPADCPEAEARHGQTGSGLSRWLIGGGDGVGYRGGLPIVLKPKPATVRLEVVYRGGWLTKPAADCPEAEARHGQTGRGLSRWLIGGGDRPADCPEAEARHGQAGSGCSRWIGRGDSSRWIVVVDSCLTSLPIVLKPKPATVRLEVGDQGGRKARHGQTGSGLSRWLIGGGDRPADCPEAEARHGQTRSGLPIVLKPEGPPRSGWKCFIELGEVNCLTSLPIVLKPKPATCLIGWMVDWKIDWIDWRIGWKWRLLTERIDWMIDWVGWIDWIDWRIGWKWRLLMKGLTG</sequence>
<evidence type="ECO:0000313" key="2">
    <source>
        <dbReference type="Proteomes" id="UP001220256"/>
    </source>
</evidence>